<keyword evidence="3" id="KW-1185">Reference proteome</keyword>
<dbReference type="EMBL" id="DF968221">
    <property type="protein sequence ID" value="GAP46934.1"/>
    <property type="molecule type" value="Genomic_DNA"/>
</dbReference>
<name>A0A0K8PHR6_STRAJ</name>
<evidence type="ECO:0000313" key="2">
    <source>
        <dbReference type="EMBL" id="GAP46934.1"/>
    </source>
</evidence>
<gene>
    <name evidence="2" type="ORF">SAZU_1671</name>
</gene>
<organism evidence="2 3">
    <name type="scientific">Streptomyces azureus</name>
    <dbReference type="NCBI Taxonomy" id="146537"/>
    <lineage>
        <taxon>Bacteria</taxon>
        <taxon>Bacillati</taxon>
        <taxon>Actinomycetota</taxon>
        <taxon>Actinomycetes</taxon>
        <taxon>Kitasatosporales</taxon>
        <taxon>Streptomycetaceae</taxon>
        <taxon>Streptomyces</taxon>
    </lineage>
</organism>
<feature type="region of interest" description="Disordered" evidence="1">
    <location>
        <begin position="28"/>
        <end position="58"/>
    </location>
</feature>
<protein>
    <submittedName>
        <fullName evidence="2">Uncharacterized protein</fullName>
    </submittedName>
</protein>
<feature type="compositionally biased region" description="Basic residues" evidence="1">
    <location>
        <begin position="49"/>
        <end position="58"/>
    </location>
</feature>
<dbReference type="RefSeq" id="WP_167745692.1">
    <property type="nucleotide sequence ID" value="NZ_DF968221.1"/>
</dbReference>
<accession>A0A0K8PHR6</accession>
<dbReference type="AlphaFoldDB" id="A0A0K8PHR6"/>
<evidence type="ECO:0000256" key="1">
    <source>
        <dbReference type="SAM" id="MobiDB-lite"/>
    </source>
</evidence>
<reference evidence="2" key="1">
    <citation type="journal article" date="2015" name="Genome Announc.">
        <title>Draft Genome Sequence of Thiostrepton-Producing Streptomyces azureus ATCC 14921.</title>
        <authorList>
            <person name="Sakihara K."/>
            <person name="Maeda J."/>
            <person name="Tashiro K."/>
            <person name="Fujino Y."/>
            <person name="Kuhara S."/>
            <person name="Ohshima T."/>
            <person name="Ogata S."/>
            <person name="Doi K."/>
        </authorList>
    </citation>
    <scope>NUCLEOTIDE SEQUENCE [LARGE SCALE GENOMIC DNA]</scope>
    <source>
        <strain evidence="2">ATCC14921</strain>
    </source>
</reference>
<dbReference type="PATRIC" id="fig|146537.3.peg.1759"/>
<sequence>MSRPTSIDGIRDGHLIRTTVSGLPGQLAINRQHHPNCPCQARDTQPARIARRRKPTNR</sequence>
<dbReference type="Proteomes" id="UP000053859">
    <property type="component" value="Unassembled WGS sequence"/>
</dbReference>
<proteinExistence type="predicted"/>
<evidence type="ECO:0000313" key="3">
    <source>
        <dbReference type="Proteomes" id="UP000053859"/>
    </source>
</evidence>